<reference evidence="1 2" key="1">
    <citation type="submission" date="2014-07" db="EMBL/GenBank/DDBJ databases">
        <title>Genome of Chryseobacterium luteum DSM 18605.</title>
        <authorList>
            <person name="Stropko S.J."/>
            <person name="Pipes S.E."/>
            <person name="Newman J.D."/>
        </authorList>
    </citation>
    <scope>NUCLEOTIDE SEQUENCE [LARGE SCALE GENOMIC DNA]</scope>
    <source>
        <strain evidence="1 2">DSM 18605</strain>
    </source>
</reference>
<gene>
    <name evidence="1" type="ORF">IX38_09380</name>
</gene>
<sequence length="78" mass="9423">MQRIEVKAEQFFELLKLKDTPMWEIFSQMIDGNEKEIIFLDNENKVLFNYILPSAQEKLEEDRKEFSKQFSDKLADFN</sequence>
<dbReference type="RefSeq" id="WP_034703977.1">
    <property type="nucleotide sequence ID" value="NZ_JPRO01000006.1"/>
</dbReference>
<evidence type="ECO:0000313" key="2">
    <source>
        <dbReference type="Proteomes" id="UP000028703"/>
    </source>
</evidence>
<accession>A0A085ZT56</accession>
<protein>
    <submittedName>
        <fullName evidence="1">Uncharacterized protein</fullName>
    </submittedName>
</protein>
<keyword evidence="2" id="KW-1185">Reference proteome</keyword>
<dbReference type="EMBL" id="JPRO01000006">
    <property type="protein sequence ID" value="KFF07620.1"/>
    <property type="molecule type" value="Genomic_DNA"/>
</dbReference>
<dbReference type="AlphaFoldDB" id="A0A085ZT56"/>
<comment type="caution">
    <text evidence="1">The sequence shown here is derived from an EMBL/GenBank/DDBJ whole genome shotgun (WGS) entry which is preliminary data.</text>
</comment>
<dbReference type="OrthoDB" id="1269892at2"/>
<organism evidence="1 2">
    <name type="scientific">Chryseobacterium luteum</name>
    <dbReference type="NCBI Taxonomy" id="421531"/>
    <lineage>
        <taxon>Bacteria</taxon>
        <taxon>Pseudomonadati</taxon>
        <taxon>Bacteroidota</taxon>
        <taxon>Flavobacteriia</taxon>
        <taxon>Flavobacteriales</taxon>
        <taxon>Weeksellaceae</taxon>
        <taxon>Chryseobacterium group</taxon>
        <taxon>Chryseobacterium</taxon>
    </lineage>
</organism>
<dbReference type="Proteomes" id="UP000028703">
    <property type="component" value="Unassembled WGS sequence"/>
</dbReference>
<evidence type="ECO:0000313" key="1">
    <source>
        <dbReference type="EMBL" id="KFF07620.1"/>
    </source>
</evidence>
<proteinExistence type="predicted"/>
<name>A0A085ZT56_9FLAO</name>
<dbReference type="eggNOG" id="ENOG50332NA">
    <property type="taxonomic scope" value="Bacteria"/>
</dbReference>